<evidence type="ECO:0000313" key="4">
    <source>
        <dbReference type="Proteomes" id="UP001329825"/>
    </source>
</evidence>
<organism evidence="3 4">
    <name type="scientific">Kwoniella shivajii</name>
    <dbReference type="NCBI Taxonomy" id="564305"/>
    <lineage>
        <taxon>Eukaryota</taxon>
        <taxon>Fungi</taxon>
        <taxon>Dikarya</taxon>
        <taxon>Basidiomycota</taxon>
        <taxon>Agaricomycotina</taxon>
        <taxon>Tremellomycetes</taxon>
        <taxon>Tremellales</taxon>
        <taxon>Cryptococcaceae</taxon>
        <taxon>Kwoniella</taxon>
    </lineage>
</organism>
<accession>A0ABZ1CR38</accession>
<sequence length="136" mass="15076">MAHSSTPLSSTSSTSTTILSPPTSIPSSPDFDDSDIQELFLVGGPSRPLSRSRKKRGGQGIGGSVVGSMKRGLNPRRDSDQAREDRLNVLLTIAAILFLVLTTIWIVKLGNRMNNYFSWIEYLPFSWKAHRENKEL</sequence>
<gene>
    <name evidence="3" type="ORF">IL334_001138</name>
</gene>
<dbReference type="GeneID" id="87953269"/>
<keyword evidence="2" id="KW-1133">Transmembrane helix</keyword>
<feature type="transmembrane region" description="Helical" evidence="2">
    <location>
        <begin position="87"/>
        <end position="107"/>
    </location>
</feature>
<keyword evidence="2" id="KW-0812">Transmembrane</keyword>
<evidence type="ECO:0000256" key="1">
    <source>
        <dbReference type="SAM" id="MobiDB-lite"/>
    </source>
</evidence>
<dbReference type="EMBL" id="CP141881">
    <property type="protein sequence ID" value="WRT64209.1"/>
    <property type="molecule type" value="Genomic_DNA"/>
</dbReference>
<feature type="region of interest" description="Disordered" evidence="1">
    <location>
        <begin position="1"/>
        <end position="81"/>
    </location>
</feature>
<keyword evidence="2" id="KW-0472">Membrane</keyword>
<keyword evidence="4" id="KW-1185">Reference proteome</keyword>
<evidence type="ECO:0000313" key="3">
    <source>
        <dbReference type="EMBL" id="WRT64209.1"/>
    </source>
</evidence>
<reference evidence="3 4" key="1">
    <citation type="submission" date="2024-01" db="EMBL/GenBank/DDBJ databases">
        <title>Comparative genomics of Cryptococcus and Kwoniella reveals pathogenesis evolution and contrasting modes of karyotype evolution via chromosome fusion or intercentromeric recombination.</title>
        <authorList>
            <person name="Coelho M.A."/>
            <person name="David-Palma M."/>
            <person name="Shea T."/>
            <person name="Bowers K."/>
            <person name="McGinley-Smith S."/>
            <person name="Mohammad A.W."/>
            <person name="Gnirke A."/>
            <person name="Yurkov A.M."/>
            <person name="Nowrousian M."/>
            <person name="Sun S."/>
            <person name="Cuomo C.A."/>
            <person name="Heitman J."/>
        </authorList>
    </citation>
    <scope>NUCLEOTIDE SEQUENCE [LARGE SCALE GENOMIC DNA]</scope>
    <source>
        <strain evidence="3">CBS 11374</strain>
    </source>
</reference>
<dbReference type="RefSeq" id="XP_062788949.1">
    <property type="nucleotide sequence ID" value="XM_062932898.1"/>
</dbReference>
<dbReference type="Proteomes" id="UP001329825">
    <property type="component" value="Chromosome 1"/>
</dbReference>
<evidence type="ECO:0000256" key="2">
    <source>
        <dbReference type="SAM" id="Phobius"/>
    </source>
</evidence>
<protein>
    <submittedName>
        <fullName evidence="3">Uncharacterized protein</fullName>
    </submittedName>
</protein>
<proteinExistence type="predicted"/>
<feature type="compositionally biased region" description="Low complexity" evidence="1">
    <location>
        <begin position="1"/>
        <end position="29"/>
    </location>
</feature>
<name>A0ABZ1CR38_9TREE</name>